<keyword evidence="2" id="KW-1185">Reference proteome</keyword>
<evidence type="ECO:0000313" key="1">
    <source>
        <dbReference type="EMBL" id="TDW97149.1"/>
    </source>
</evidence>
<dbReference type="AlphaFoldDB" id="A0A4R8DHF4"/>
<accession>A0A4R8DHF4</accession>
<sequence>MAPIKKAKKVTIKFFLNQLLEPVTGDKGQAYYPLYIQVTFNRKNMTLKSKYAEYYQDLKEVKPELMAFEERILRKIISHEAGQGDNDYDLKGLKHKYEVYSTSIGEALENYLKPKLRSTILKTNDELTTVLDFQQTHATVGRLYKAAKLLFSGFEDTLPIRLKDDLTAYGNYHQLLQKPVFDFSFATVLDWVDGGYQDEQGKKEATKRVASLIDQAVKEQLKQL</sequence>
<evidence type="ECO:0000313" key="2">
    <source>
        <dbReference type="Proteomes" id="UP000294498"/>
    </source>
</evidence>
<protein>
    <submittedName>
        <fullName evidence="1">Uncharacterized protein</fullName>
    </submittedName>
</protein>
<dbReference type="EMBL" id="SODV01000002">
    <property type="protein sequence ID" value="TDW97149.1"/>
    <property type="molecule type" value="Genomic_DNA"/>
</dbReference>
<organism evidence="1 2">
    <name type="scientific">Dinghuibacter silviterrae</name>
    <dbReference type="NCBI Taxonomy" id="1539049"/>
    <lineage>
        <taxon>Bacteria</taxon>
        <taxon>Pseudomonadati</taxon>
        <taxon>Bacteroidota</taxon>
        <taxon>Chitinophagia</taxon>
        <taxon>Chitinophagales</taxon>
        <taxon>Chitinophagaceae</taxon>
        <taxon>Dinghuibacter</taxon>
    </lineage>
</organism>
<dbReference type="RefSeq" id="WP_133998859.1">
    <property type="nucleotide sequence ID" value="NZ_SODV01000002.1"/>
</dbReference>
<gene>
    <name evidence="1" type="ORF">EDB95_4991</name>
</gene>
<name>A0A4R8DHF4_9BACT</name>
<dbReference type="OrthoDB" id="648314at2"/>
<reference evidence="1 2" key="1">
    <citation type="submission" date="2019-03" db="EMBL/GenBank/DDBJ databases">
        <title>Genomic Encyclopedia of Type Strains, Phase IV (KMG-IV): sequencing the most valuable type-strain genomes for metagenomic binning, comparative biology and taxonomic classification.</title>
        <authorList>
            <person name="Goeker M."/>
        </authorList>
    </citation>
    <scope>NUCLEOTIDE SEQUENCE [LARGE SCALE GENOMIC DNA]</scope>
    <source>
        <strain evidence="1 2">DSM 100059</strain>
    </source>
</reference>
<comment type="caution">
    <text evidence="1">The sequence shown here is derived from an EMBL/GenBank/DDBJ whole genome shotgun (WGS) entry which is preliminary data.</text>
</comment>
<dbReference type="Proteomes" id="UP000294498">
    <property type="component" value="Unassembled WGS sequence"/>
</dbReference>
<proteinExistence type="predicted"/>